<dbReference type="Gene3D" id="3.50.40.10">
    <property type="entry name" value="Phenylalanyl-trna Synthetase, Chain B, domain 3"/>
    <property type="match status" value="1"/>
</dbReference>
<evidence type="ECO:0000259" key="14">
    <source>
        <dbReference type="PROSITE" id="PS51483"/>
    </source>
</evidence>
<dbReference type="Pfam" id="PF03484">
    <property type="entry name" value="B5"/>
    <property type="match status" value="1"/>
</dbReference>
<dbReference type="GO" id="GO:0000287">
    <property type="term" value="F:magnesium ion binding"/>
    <property type="evidence" value="ECO:0007669"/>
    <property type="project" value="InterPro"/>
</dbReference>
<dbReference type="SUPFAM" id="SSF55681">
    <property type="entry name" value="Class II aaRS and biotin synthetases"/>
    <property type="match status" value="1"/>
</dbReference>
<dbReference type="GO" id="GO:0005524">
    <property type="term" value="F:ATP binding"/>
    <property type="evidence" value="ECO:0007669"/>
    <property type="project" value="UniProtKB-KW"/>
</dbReference>
<organism evidence="15 16">
    <name type="scientific">Cafeteria roenbergensis</name>
    <name type="common">Marine flagellate</name>
    <dbReference type="NCBI Taxonomy" id="33653"/>
    <lineage>
        <taxon>Eukaryota</taxon>
        <taxon>Sar</taxon>
        <taxon>Stramenopiles</taxon>
        <taxon>Bigyra</taxon>
        <taxon>Opalozoa</taxon>
        <taxon>Bicosoecida</taxon>
        <taxon>Cafeteriaceae</taxon>
        <taxon>Cafeteria</taxon>
    </lineage>
</organism>
<protein>
    <recommendedName>
        <fullName evidence="4">phenylalanine--tRNA ligase</fullName>
        <ecNumber evidence="4">6.1.1.20</ecNumber>
    </recommendedName>
    <alternativeName>
        <fullName evidence="13">Phenylalanyl-tRNA synthetase beta subunit</fullName>
    </alternativeName>
</protein>
<proteinExistence type="inferred from homology"/>
<dbReference type="Pfam" id="PF03483">
    <property type="entry name" value="B3_4"/>
    <property type="match status" value="1"/>
</dbReference>
<dbReference type="InterPro" id="IPR005147">
    <property type="entry name" value="tRNA_synthase_B5-dom"/>
</dbReference>
<dbReference type="InterPro" id="IPR040659">
    <property type="entry name" value="PhetRS_B1"/>
</dbReference>
<evidence type="ECO:0000256" key="4">
    <source>
        <dbReference type="ARBA" id="ARBA00012814"/>
    </source>
</evidence>
<dbReference type="PANTHER" id="PTHR10947">
    <property type="entry name" value="PHENYLALANYL-TRNA SYNTHETASE BETA CHAIN AND LEUCINE-RICH REPEAT-CONTAINING PROTEIN 47"/>
    <property type="match status" value="1"/>
</dbReference>
<evidence type="ECO:0000256" key="13">
    <source>
        <dbReference type="ARBA" id="ARBA00033189"/>
    </source>
</evidence>
<evidence type="ECO:0000256" key="2">
    <source>
        <dbReference type="ARBA" id="ARBA00004496"/>
    </source>
</evidence>
<dbReference type="Gene3D" id="3.30.56.10">
    <property type="match status" value="2"/>
</dbReference>
<keyword evidence="16" id="KW-1185">Reference proteome</keyword>
<dbReference type="Pfam" id="PF17759">
    <property type="entry name" value="tRNA_synthFbeta"/>
    <property type="match status" value="1"/>
</dbReference>
<evidence type="ECO:0000256" key="7">
    <source>
        <dbReference type="ARBA" id="ARBA00022723"/>
    </source>
</evidence>
<dbReference type="InterPro" id="IPR045864">
    <property type="entry name" value="aa-tRNA-synth_II/BPL/LPL"/>
</dbReference>
<keyword evidence="12" id="KW-0030">Aminoacyl-tRNA synthetase</keyword>
<evidence type="ECO:0000313" key="16">
    <source>
        <dbReference type="Proteomes" id="UP000323011"/>
    </source>
</evidence>
<dbReference type="Gene3D" id="3.30.930.10">
    <property type="entry name" value="Bira Bifunctional Protein, Domain 2"/>
    <property type="match status" value="1"/>
</dbReference>
<keyword evidence="11" id="KW-0648">Protein biosynthesis</keyword>
<dbReference type="GO" id="GO:0006432">
    <property type="term" value="P:phenylalanyl-tRNA aminoacylation"/>
    <property type="evidence" value="ECO:0007669"/>
    <property type="project" value="InterPro"/>
</dbReference>
<evidence type="ECO:0000256" key="12">
    <source>
        <dbReference type="ARBA" id="ARBA00023146"/>
    </source>
</evidence>
<dbReference type="CDD" id="cd00769">
    <property type="entry name" value="PheRS_beta_core"/>
    <property type="match status" value="1"/>
</dbReference>
<keyword evidence="8" id="KW-0547">Nucleotide-binding</keyword>
<sequence>MPTLSVERDALFERLGHQYTLEDFEKLCFEFGIELDGVVEEPIDGTVASGAGASGAAAAGPVATKTVYKIDIAANRYDLLSIEGLSRALRVFLEKDPAPVYTISAPASGEHLTMTVEPSTALVRPYIVCAVLRGVTFTPASYASFIDLQDKLHQNVCRHRRLVAIGTHDLDSLTPPFRYTAQPPSEINFVPLTKTRTWGAAELLEHYETDPSVKHLKDYPQIIKDKPVYPAIYDSKDVLLSMPPIINGEHSKIKLSTRDVLIECTAVDLAKAHIVLNTMVTLFSEYASTPFSAEQVRVVYEDADQCPSAPSSLTPDLAPFEMRARVSEINETASIVVDAPTAATLASRMGLDARTDGDDAIICRVPPTRSDILHECDVIEDVAVAYGFNNIKPRLPSTPTCAAALPINMLSDKLRAALANMGFWEALTTALISRKECFEAMRLEDDDSAVTLSNPKSEAFQVVRRSLVPGLLKCIAANRALPTSLGLRFFEVSDVVLLDGESDTGARNERRLALAYAGPTAGFEVVQGAMERLMRLLEVPRRWTSKASAYAAGALVPGSTPEEVEAVMNAWGRGGFAYRVEENAHPSFFPGRCGKLVLLSNGESVPATTEIDLGAFGIVHPEVLAAFEVELAGAVMEINLEPFLKQ</sequence>
<evidence type="ECO:0000256" key="5">
    <source>
        <dbReference type="ARBA" id="ARBA00022490"/>
    </source>
</evidence>
<dbReference type="GO" id="GO:0009328">
    <property type="term" value="C:phenylalanine-tRNA ligase complex"/>
    <property type="evidence" value="ECO:0007669"/>
    <property type="project" value="TreeGrafter"/>
</dbReference>
<dbReference type="InterPro" id="IPR005146">
    <property type="entry name" value="B3/B4_tRNA-bd"/>
</dbReference>
<evidence type="ECO:0000256" key="10">
    <source>
        <dbReference type="ARBA" id="ARBA00022842"/>
    </source>
</evidence>
<comment type="cofactor">
    <cofactor evidence="1">
        <name>Mg(2+)</name>
        <dbReference type="ChEBI" id="CHEBI:18420"/>
    </cofactor>
</comment>
<comment type="similarity">
    <text evidence="3">Belongs to the phenylalanyl-tRNA synthetase beta subunit family. Type 2 subfamily.</text>
</comment>
<evidence type="ECO:0000256" key="8">
    <source>
        <dbReference type="ARBA" id="ARBA00022741"/>
    </source>
</evidence>
<name>A0A5A8CNE6_CAFRO</name>
<dbReference type="Pfam" id="PF18262">
    <property type="entry name" value="PhetRS_B1"/>
    <property type="match status" value="1"/>
</dbReference>
<comment type="subcellular location">
    <subcellularLocation>
        <location evidence="2">Cytoplasm</location>
    </subcellularLocation>
</comment>
<dbReference type="InterPro" id="IPR009061">
    <property type="entry name" value="DNA-bd_dom_put_sf"/>
</dbReference>
<dbReference type="InterPro" id="IPR020825">
    <property type="entry name" value="Phe-tRNA_synthase-like_B3/B4"/>
</dbReference>
<dbReference type="SMART" id="SM00874">
    <property type="entry name" value="B5"/>
    <property type="match status" value="1"/>
</dbReference>
<keyword evidence="9" id="KW-0067">ATP-binding</keyword>
<evidence type="ECO:0000313" key="15">
    <source>
        <dbReference type="EMBL" id="KAA0154037.1"/>
    </source>
</evidence>
<keyword evidence="5" id="KW-0963">Cytoplasm</keyword>
<dbReference type="AlphaFoldDB" id="A0A5A8CNE6"/>
<accession>A0A5A8CNE6</accession>
<dbReference type="GO" id="GO:0004826">
    <property type="term" value="F:phenylalanine-tRNA ligase activity"/>
    <property type="evidence" value="ECO:0007669"/>
    <property type="project" value="UniProtKB-EC"/>
</dbReference>
<feature type="domain" description="B5" evidence="14">
    <location>
        <begin position="317"/>
        <end position="393"/>
    </location>
</feature>
<dbReference type="FunFam" id="3.50.40.10:FF:000002">
    <property type="entry name" value="phenylalanine--tRNA ligase beta subunit"/>
    <property type="match status" value="1"/>
</dbReference>
<reference evidence="15 16" key="1">
    <citation type="submission" date="2019-07" db="EMBL/GenBank/DDBJ databases">
        <title>Genomes of Cafeteria roenbergensis.</title>
        <authorList>
            <person name="Fischer M.G."/>
            <person name="Hackl T."/>
            <person name="Roman M."/>
        </authorList>
    </citation>
    <scope>NUCLEOTIDE SEQUENCE [LARGE SCALE GENOMIC DNA]</scope>
    <source>
        <strain evidence="15 16">BVI</strain>
    </source>
</reference>
<dbReference type="NCBIfam" id="TIGR00471">
    <property type="entry name" value="pheT_arch"/>
    <property type="match status" value="1"/>
</dbReference>
<dbReference type="PROSITE" id="PS51483">
    <property type="entry name" value="B5"/>
    <property type="match status" value="1"/>
</dbReference>
<dbReference type="InterPro" id="IPR041616">
    <property type="entry name" value="PheRS_beta_core"/>
</dbReference>
<evidence type="ECO:0000256" key="11">
    <source>
        <dbReference type="ARBA" id="ARBA00022917"/>
    </source>
</evidence>
<dbReference type="EMBL" id="VLTN01000013">
    <property type="protein sequence ID" value="KAA0154037.1"/>
    <property type="molecule type" value="Genomic_DNA"/>
</dbReference>
<evidence type="ECO:0000256" key="6">
    <source>
        <dbReference type="ARBA" id="ARBA00022598"/>
    </source>
</evidence>
<dbReference type="Proteomes" id="UP000323011">
    <property type="component" value="Unassembled WGS sequence"/>
</dbReference>
<evidence type="ECO:0000256" key="3">
    <source>
        <dbReference type="ARBA" id="ARBA00007438"/>
    </source>
</evidence>
<dbReference type="SUPFAM" id="SSF46955">
    <property type="entry name" value="Putative DNA-binding domain"/>
    <property type="match status" value="2"/>
</dbReference>
<dbReference type="InterPro" id="IPR004531">
    <property type="entry name" value="Phe-tRNA-synth_IIc_bsu_arc_euk"/>
</dbReference>
<keyword evidence="6" id="KW-0436">Ligase</keyword>
<dbReference type="OMA" id="FPGRCAN"/>
<dbReference type="PANTHER" id="PTHR10947:SF0">
    <property type="entry name" value="PHENYLALANINE--TRNA LIGASE BETA SUBUNIT"/>
    <property type="match status" value="1"/>
</dbReference>
<keyword evidence="10" id="KW-0460">Magnesium</keyword>
<dbReference type="GO" id="GO:0003723">
    <property type="term" value="F:RNA binding"/>
    <property type="evidence" value="ECO:0007669"/>
    <property type="project" value="InterPro"/>
</dbReference>
<keyword evidence="7" id="KW-0479">Metal-binding</keyword>
<comment type="caution">
    <text evidence="15">The sequence shown here is derived from an EMBL/GenBank/DDBJ whole genome shotgun (WGS) entry which is preliminary data.</text>
</comment>
<evidence type="ECO:0000256" key="1">
    <source>
        <dbReference type="ARBA" id="ARBA00001946"/>
    </source>
</evidence>
<evidence type="ECO:0000256" key="9">
    <source>
        <dbReference type="ARBA" id="ARBA00022840"/>
    </source>
</evidence>
<dbReference type="SMART" id="SM00873">
    <property type="entry name" value="B3_4"/>
    <property type="match status" value="1"/>
</dbReference>
<dbReference type="EC" id="6.1.1.20" evidence="4"/>
<gene>
    <name evidence="15" type="ORF">FNF29_02660</name>
</gene>
<dbReference type="InterPro" id="IPR045060">
    <property type="entry name" value="Phe-tRNA-ligase_IIc_bsu"/>
</dbReference>